<dbReference type="Proteomes" id="UP000326837">
    <property type="component" value="Chromosome"/>
</dbReference>
<gene>
    <name evidence="1" type="ORF">PLANPX_6067</name>
</gene>
<evidence type="ECO:0000313" key="2">
    <source>
        <dbReference type="Proteomes" id="UP000326837"/>
    </source>
</evidence>
<organism evidence="1 2">
    <name type="scientific">Lacipirellula parvula</name>
    <dbReference type="NCBI Taxonomy" id="2650471"/>
    <lineage>
        <taxon>Bacteria</taxon>
        <taxon>Pseudomonadati</taxon>
        <taxon>Planctomycetota</taxon>
        <taxon>Planctomycetia</taxon>
        <taxon>Pirellulales</taxon>
        <taxon>Lacipirellulaceae</taxon>
        <taxon>Lacipirellula</taxon>
    </lineage>
</organism>
<name>A0A5K7XJA1_9BACT</name>
<dbReference type="AlphaFoldDB" id="A0A5K7XJA1"/>
<sequence length="38" mass="4176">MCLLAASRFVPVATSFLRLTVVFAVMPFEDLRMFAPGA</sequence>
<evidence type="ECO:0000313" key="1">
    <source>
        <dbReference type="EMBL" id="BBO36455.1"/>
    </source>
</evidence>
<keyword evidence="2" id="KW-1185">Reference proteome</keyword>
<accession>A0A5K7XJA1</accession>
<dbReference type="EMBL" id="AP021861">
    <property type="protein sequence ID" value="BBO36455.1"/>
    <property type="molecule type" value="Genomic_DNA"/>
</dbReference>
<proteinExistence type="predicted"/>
<reference evidence="2" key="1">
    <citation type="submission" date="2019-10" db="EMBL/GenBank/DDBJ databases">
        <title>Lacipirellula parvula gen. nov., sp. nov., representing a lineage of planctomycetes widespread in freshwater anoxic habitats, and description of the family Lacipirellulaceae.</title>
        <authorList>
            <person name="Dedysh S.N."/>
            <person name="Kulichevskaya I.S."/>
            <person name="Beletsky A.V."/>
            <person name="Rakitin A.L."/>
            <person name="Mardanov A.V."/>
            <person name="Ivanova A.A."/>
            <person name="Saltykova V.X."/>
            <person name="Rijpstra W.I.C."/>
            <person name="Sinninghe Damste J.S."/>
            <person name="Ravin N.V."/>
        </authorList>
    </citation>
    <scope>NUCLEOTIDE SEQUENCE [LARGE SCALE GENOMIC DNA]</scope>
    <source>
        <strain evidence="2">PX69</strain>
    </source>
</reference>
<dbReference type="KEGG" id="lpav:PLANPX_6067"/>
<protein>
    <submittedName>
        <fullName evidence="1">Uncharacterized protein</fullName>
    </submittedName>
</protein>